<dbReference type="EMBL" id="BAAAEW010000044">
    <property type="protein sequence ID" value="GAA0766623.1"/>
    <property type="molecule type" value="Genomic_DNA"/>
</dbReference>
<dbReference type="InterPro" id="IPR013320">
    <property type="entry name" value="ConA-like_dom_sf"/>
</dbReference>
<dbReference type="InterPro" id="IPR000757">
    <property type="entry name" value="Beta-glucanase-like"/>
</dbReference>
<comment type="similarity">
    <text evidence="1">Belongs to the glycosyl hydrolase 16 family.</text>
</comment>
<evidence type="ECO:0000313" key="5">
    <source>
        <dbReference type="Proteomes" id="UP001500279"/>
    </source>
</evidence>
<dbReference type="Proteomes" id="UP001500279">
    <property type="component" value="Unassembled WGS sequence"/>
</dbReference>
<organism evidence="4 5">
    <name type="scientific">Ideonella azotifigens</name>
    <dbReference type="NCBI Taxonomy" id="513160"/>
    <lineage>
        <taxon>Bacteria</taxon>
        <taxon>Pseudomonadati</taxon>
        <taxon>Pseudomonadota</taxon>
        <taxon>Betaproteobacteria</taxon>
        <taxon>Burkholderiales</taxon>
        <taxon>Sphaerotilaceae</taxon>
        <taxon>Ideonella</taxon>
    </lineage>
</organism>
<name>A0ABP3VUY8_9BURK</name>
<evidence type="ECO:0000256" key="1">
    <source>
        <dbReference type="ARBA" id="ARBA00006865"/>
    </source>
</evidence>
<keyword evidence="5" id="KW-1185">Reference proteome</keyword>
<comment type="caution">
    <text evidence="4">The sequence shown here is derived from an EMBL/GenBank/DDBJ whole genome shotgun (WGS) entry which is preliminary data.</text>
</comment>
<dbReference type="SUPFAM" id="SSF49899">
    <property type="entry name" value="Concanavalin A-like lectins/glucanases"/>
    <property type="match status" value="1"/>
</dbReference>
<evidence type="ECO:0000256" key="2">
    <source>
        <dbReference type="SAM" id="SignalP"/>
    </source>
</evidence>
<sequence>MRPLLMASALFACASAQSSELFFDDFSQPSLEALSQNGWIVRSEAGHPGIAGAAWGPNTLRLVADPDTSGGRLLELEARTDGTPAHSAQAQLCQQRKFLRGTYAARIRFHDTPERGPDGDPVIQTFYAVAPLRFDFDPEFSELDWEYLANGGWGSDKTRLYGIAWQTVRIEPWAAYNQAHEHFAALDGWHTLLMQVDATNTRLFLDGQPLATHGGRNHPVQPMAISFNLWFSPEGLLPTSAGMRIWRQQVDWVLHAKDEQLSPAQVDAEVQRLRREGLSHLDQVPVTDPPLTSPCNI</sequence>
<protein>
    <recommendedName>
        <fullName evidence="3">GH16 domain-containing protein</fullName>
    </recommendedName>
</protein>
<evidence type="ECO:0000313" key="4">
    <source>
        <dbReference type="EMBL" id="GAA0766623.1"/>
    </source>
</evidence>
<feature type="domain" description="GH16" evidence="3">
    <location>
        <begin position="1"/>
        <end position="261"/>
    </location>
</feature>
<evidence type="ECO:0000259" key="3">
    <source>
        <dbReference type="PROSITE" id="PS51762"/>
    </source>
</evidence>
<gene>
    <name evidence="4" type="ORF">GCM10009107_54870</name>
</gene>
<keyword evidence="2" id="KW-0732">Signal</keyword>
<proteinExistence type="inferred from homology"/>
<accession>A0ABP3VUY8</accession>
<feature type="signal peptide" evidence="2">
    <location>
        <begin position="1"/>
        <end position="18"/>
    </location>
</feature>
<dbReference type="Gene3D" id="2.60.120.200">
    <property type="match status" value="1"/>
</dbReference>
<dbReference type="PROSITE" id="PS51762">
    <property type="entry name" value="GH16_2"/>
    <property type="match status" value="1"/>
</dbReference>
<reference evidence="5" key="1">
    <citation type="journal article" date="2019" name="Int. J. Syst. Evol. Microbiol.">
        <title>The Global Catalogue of Microorganisms (GCM) 10K type strain sequencing project: providing services to taxonomists for standard genome sequencing and annotation.</title>
        <authorList>
            <consortium name="The Broad Institute Genomics Platform"/>
            <consortium name="The Broad Institute Genome Sequencing Center for Infectious Disease"/>
            <person name="Wu L."/>
            <person name="Ma J."/>
        </authorList>
    </citation>
    <scope>NUCLEOTIDE SEQUENCE [LARGE SCALE GENOMIC DNA]</scope>
    <source>
        <strain evidence="5">JCM 15503</strain>
    </source>
</reference>
<dbReference type="RefSeq" id="WP_141289632.1">
    <property type="nucleotide sequence ID" value="NZ_BAAAEW010000044.1"/>
</dbReference>
<feature type="chain" id="PRO_5045548575" description="GH16 domain-containing protein" evidence="2">
    <location>
        <begin position="19"/>
        <end position="297"/>
    </location>
</feature>
<dbReference type="CDD" id="cd00413">
    <property type="entry name" value="Glyco_hydrolase_16"/>
    <property type="match status" value="1"/>
</dbReference>